<protein>
    <submittedName>
        <fullName evidence="7">LacI family transcriptional regulator</fullName>
    </submittedName>
</protein>
<dbReference type="GO" id="GO:0000976">
    <property type="term" value="F:transcription cis-regulatory region binding"/>
    <property type="evidence" value="ECO:0007669"/>
    <property type="project" value="TreeGrafter"/>
</dbReference>
<dbReference type="PROSITE" id="PS50932">
    <property type="entry name" value="HTH_LACI_2"/>
    <property type="match status" value="1"/>
</dbReference>
<dbReference type="Pfam" id="PF13377">
    <property type="entry name" value="Peripla_BP_3"/>
    <property type="match status" value="1"/>
</dbReference>
<evidence type="ECO:0000256" key="1">
    <source>
        <dbReference type="ARBA" id="ARBA00022491"/>
    </source>
</evidence>
<dbReference type="GeneID" id="97990788"/>
<accession>A0A3E3IHC8</accession>
<evidence type="ECO:0000313" key="7">
    <source>
        <dbReference type="EMBL" id="RGE66495.1"/>
    </source>
</evidence>
<organism evidence="7 9">
    <name type="scientific">Eisenbergiella massiliensis</name>
    <dbReference type="NCBI Taxonomy" id="1720294"/>
    <lineage>
        <taxon>Bacteria</taxon>
        <taxon>Bacillati</taxon>
        <taxon>Bacillota</taxon>
        <taxon>Clostridia</taxon>
        <taxon>Lachnospirales</taxon>
        <taxon>Lachnospiraceae</taxon>
        <taxon>Eisenbergiella</taxon>
    </lineage>
</organism>
<comment type="caution">
    <text evidence="7">The sequence shown here is derived from an EMBL/GenBank/DDBJ whole genome shotgun (WGS) entry which is preliminary data.</text>
</comment>
<reference evidence="7 9" key="1">
    <citation type="submission" date="2018-08" db="EMBL/GenBank/DDBJ databases">
        <title>A genome reference for cultivated species of the human gut microbiota.</title>
        <authorList>
            <person name="Zou Y."/>
            <person name="Xue W."/>
            <person name="Luo G."/>
        </authorList>
    </citation>
    <scope>NUCLEOTIDE SEQUENCE [LARGE SCALE GENOMIC DNA]</scope>
    <source>
        <strain evidence="7 9">AF26-4BH</strain>
        <strain evidence="6">TF05-5AC</strain>
    </source>
</reference>
<keyword evidence="4" id="KW-0804">Transcription</keyword>
<dbReference type="SMART" id="SM00354">
    <property type="entry name" value="HTH_LACI"/>
    <property type="match status" value="1"/>
</dbReference>
<sequence length="342" mass="38099">MTTLQDIADRMGISKGTVSKALNGAPDISETLQKNVLETAVEMGYTKLRRQKADAKKLCILTENIEYEEPHQFGYDITLGFRQMAEPAGYTVEIVQAEEKLQKHTPYDVFMLRNNYLGAFVLGFSLNDPWMKDFHTSRTPTVLYDNYISANPNIAYVGVDNNEGMELAVSHLKLLGHKKIGYLSGALGSHVMQVRHKAFFQALRQNGLQSDPTYAGSSYYITECLEKHLPRLLAMGVTAIICSHDLIANTVMIQCQQLGYHVPRDLSIIGFDDLPICAYTSPPLTTIRQERIELGKSGYYALDSLMNKVSIGTLLLHAQLVVRNSTGPRAANSREYGSLQGK</sequence>
<dbReference type="InterPro" id="IPR000843">
    <property type="entry name" value="HTH_LacI"/>
</dbReference>
<dbReference type="SUPFAM" id="SSF47413">
    <property type="entry name" value="lambda repressor-like DNA-binding domains"/>
    <property type="match status" value="1"/>
</dbReference>
<feature type="domain" description="HTH lacI-type" evidence="5">
    <location>
        <begin position="2"/>
        <end position="56"/>
    </location>
</feature>
<dbReference type="GO" id="GO:0003700">
    <property type="term" value="F:DNA-binding transcription factor activity"/>
    <property type="evidence" value="ECO:0007669"/>
    <property type="project" value="TreeGrafter"/>
</dbReference>
<dbReference type="EMBL" id="QVLU01000029">
    <property type="protein sequence ID" value="RGE66495.1"/>
    <property type="molecule type" value="Genomic_DNA"/>
</dbReference>
<dbReference type="Proteomes" id="UP000260812">
    <property type="component" value="Unassembled WGS sequence"/>
</dbReference>
<dbReference type="InterPro" id="IPR028082">
    <property type="entry name" value="Peripla_BP_I"/>
</dbReference>
<keyword evidence="8" id="KW-1185">Reference proteome</keyword>
<gene>
    <name evidence="7" type="ORF">DWY69_24355</name>
    <name evidence="6" type="ORF">DXC51_29040</name>
</gene>
<dbReference type="PANTHER" id="PTHR30146">
    <property type="entry name" value="LACI-RELATED TRANSCRIPTIONAL REPRESSOR"/>
    <property type="match status" value="1"/>
</dbReference>
<keyword evidence="1" id="KW-0678">Repressor</keyword>
<dbReference type="CDD" id="cd01392">
    <property type="entry name" value="HTH_LacI"/>
    <property type="match status" value="1"/>
</dbReference>
<dbReference type="Pfam" id="PF00356">
    <property type="entry name" value="LacI"/>
    <property type="match status" value="1"/>
</dbReference>
<dbReference type="EMBL" id="QVLV01000045">
    <property type="protein sequence ID" value="RGE55529.1"/>
    <property type="molecule type" value="Genomic_DNA"/>
</dbReference>
<evidence type="ECO:0000256" key="2">
    <source>
        <dbReference type="ARBA" id="ARBA00023015"/>
    </source>
</evidence>
<dbReference type="Gene3D" id="3.40.50.2300">
    <property type="match status" value="2"/>
</dbReference>
<evidence type="ECO:0000313" key="9">
    <source>
        <dbReference type="Proteomes" id="UP000261166"/>
    </source>
</evidence>
<dbReference type="Proteomes" id="UP000261166">
    <property type="component" value="Unassembled WGS sequence"/>
</dbReference>
<dbReference type="SUPFAM" id="SSF53822">
    <property type="entry name" value="Periplasmic binding protein-like I"/>
    <property type="match status" value="1"/>
</dbReference>
<evidence type="ECO:0000313" key="6">
    <source>
        <dbReference type="EMBL" id="RGE55529.1"/>
    </source>
</evidence>
<dbReference type="PANTHER" id="PTHR30146:SF151">
    <property type="entry name" value="HTH-TYPE TRANSCRIPTIONAL REPRESSOR CYTR"/>
    <property type="match status" value="1"/>
</dbReference>
<dbReference type="InterPro" id="IPR046335">
    <property type="entry name" value="LacI/GalR-like_sensor"/>
</dbReference>
<keyword evidence="2" id="KW-0805">Transcription regulation</keyword>
<dbReference type="Gene3D" id="1.10.260.40">
    <property type="entry name" value="lambda repressor-like DNA-binding domains"/>
    <property type="match status" value="1"/>
</dbReference>
<evidence type="ECO:0000256" key="3">
    <source>
        <dbReference type="ARBA" id="ARBA00023125"/>
    </source>
</evidence>
<name>A0A3E3IHC8_9FIRM</name>
<keyword evidence="3" id="KW-0238">DNA-binding</keyword>
<dbReference type="AlphaFoldDB" id="A0A3E3IHC8"/>
<dbReference type="OrthoDB" id="9789891at2"/>
<evidence type="ECO:0000256" key="4">
    <source>
        <dbReference type="ARBA" id="ARBA00023163"/>
    </source>
</evidence>
<evidence type="ECO:0000259" key="5">
    <source>
        <dbReference type="PROSITE" id="PS50932"/>
    </source>
</evidence>
<proteinExistence type="predicted"/>
<dbReference type="RefSeq" id="WP_117531455.1">
    <property type="nucleotide sequence ID" value="NZ_CALBAU010000227.1"/>
</dbReference>
<dbReference type="CDD" id="cd06267">
    <property type="entry name" value="PBP1_LacI_sugar_binding-like"/>
    <property type="match status" value="1"/>
</dbReference>
<dbReference type="InterPro" id="IPR010982">
    <property type="entry name" value="Lambda_DNA-bd_dom_sf"/>
</dbReference>
<evidence type="ECO:0000313" key="8">
    <source>
        <dbReference type="Proteomes" id="UP000260812"/>
    </source>
</evidence>